<dbReference type="PANTHER" id="PTHR43441:SF11">
    <property type="entry name" value="RIBOSOMAL-PROTEIN-SERINE ACETYLTRANSFERASE"/>
    <property type="match status" value="1"/>
</dbReference>
<protein>
    <submittedName>
        <fullName evidence="3">GNAT family protein</fullName>
        <ecNumber evidence="3">2.-.-.-</ecNumber>
    </submittedName>
</protein>
<dbReference type="AlphaFoldDB" id="A0AA90HBR7"/>
<feature type="domain" description="N-acetyltransferase" evidence="1">
    <location>
        <begin position="7"/>
        <end position="180"/>
    </location>
</feature>
<dbReference type="Gene3D" id="3.40.630.30">
    <property type="match status" value="1"/>
</dbReference>
<name>A0AA90HBR7_9ACTN</name>
<dbReference type="InterPro" id="IPR051908">
    <property type="entry name" value="Ribosomal_N-acetyltransferase"/>
</dbReference>
<dbReference type="PROSITE" id="PS51186">
    <property type="entry name" value="GNAT"/>
    <property type="match status" value="1"/>
</dbReference>
<evidence type="ECO:0000259" key="1">
    <source>
        <dbReference type="PROSITE" id="PS51186"/>
    </source>
</evidence>
<evidence type="ECO:0000313" key="3">
    <source>
        <dbReference type="EMBL" id="MDI5971917.1"/>
    </source>
</evidence>
<dbReference type="GO" id="GO:0005737">
    <property type="term" value="C:cytoplasm"/>
    <property type="evidence" value="ECO:0007669"/>
    <property type="project" value="TreeGrafter"/>
</dbReference>
<organism evidence="3">
    <name type="scientific">Streptantibioticus silvisoli</name>
    <dbReference type="NCBI Taxonomy" id="2705255"/>
    <lineage>
        <taxon>Bacteria</taxon>
        <taxon>Bacillati</taxon>
        <taxon>Actinomycetota</taxon>
        <taxon>Actinomycetes</taxon>
        <taxon>Kitasatosporales</taxon>
        <taxon>Streptomycetaceae</taxon>
        <taxon>Streptantibioticus</taxon>
    </lineage>
</organism>
<dbReference type="InterPro" id="IPR000182">
    <property type="entry name" value="GNAT_dom"/>
</dbReference>
<keyword evidence="4" id="KW-1185">Reference proteome</keyword>
<dbReference type="CDD" id="cd04301">
    <property type="entry name" value="NAT_SF"/>
    <property type="match status" value="1"/>
</dbReference>
<dbReference type="EC" id="2.-.-.-" evidence="3"/>
<comment type="caution">
    <text evidence="3">The sequence shown here is derived from an EMBL/GenBank/DDBJ whole genome shotgun (WGS) entry which is preliminary data.</text>
</comment>
<gene>
    <name evidence="2" type="ORF">POF43_025890</name>
    <name evidence="3" type="ORF">POF50_021705</name>
</gene>
<dbReference type="InterPro" id="IPR016181">
    <property type="entry name" value="Acyl_CoA_acyltransferase"/>
</dbReference>
<dbReference type="Proteomes" id="UP001156398">
    <property type="component" value="Unassembled WGS sequence"/>
</dbReference>
<dbReference type="PANTHER" id="PTHR43441">
    <property type="entry name" value="RIBOSOMAL-PROTEIN-SERINE ACETYLTRANSFERASE"/>
    <property type="match status" value="1"/>
</dbReference>
<dbReference type="Pfam" id="PF13302">
    <property type="entry name" value="Acetyltransf_3"/>
    <property type="match status" value="1"/>
</dbReference>
<dbReference type="SUPFAM" id="SSF55729">
    <property type="entry name" value="Acyl-CoA N-acyltransferases (Nat)"/>
    <property type="match status" value="1"/>
</dbReference>
<dbReference type="GO" id="GO:1990189">
    <property type="term" value="F:protein N-terminal-serine acetyltransferase activity"/>
    <property type="evidence" value="ECO:0007669"/>
    <property type="project" value="TreeGrafter"/>
</dbReference>
<proteinExistence type="predicted"/>
<dbReference type="EMBL" id="JABXJJ020000027">
    <property type="protein sequence ID" value="MDI5971917.1"/>
    <property type="molecule type" value="Genomic_DNA"/>
</dbReference>
<accession>A0AA90HBR7</accession>
<dbReference type="RefSeq" id="WP_271314720.1">
    <property type="nucleotide sequence ID" value="NZ_JAAGKO020000045.1"/>
</dbReference>
<sequence>MIRGERVLLRSRRESDVAVLCDGLYDDVLGHSRADSRPWVPTQPSKSPFTHALDDPAPDAAHFTVVEAVPVTPDAPDGERLVGEALLWGIDLHNRGAHLGLSLLPSARGRGLGTDVVRVLCEYGFAVRGLRRLEINTLYDNHAMVAAAHRCGFVREGLRRRSAWVYGEFLDELILGLLAEDWPPTRAGGTTGE</sequence>
<evidence type="ECO:0000313" key="4">
    <source>
        <dbReference type="Proteomes" id="UP001156398"/>
    </source>
</evidence>
<keyword evidence="3" id="KW-0808">Transferase</keyword>
<evidence type="ECO:0000313" key="2">
    <source>
        <dbReference type="EMBL" id="MDI5966120.1"/>
    </source>
</evidence>
<reference evidence="3 4" key="1">
    <citation type="submission" date="2023-05" db="EMBL/GenBank/DDBJ databases">
        <title>Streptantibioticus silvisoli sp. nov., acidotolerant actinomycetes 1 from pine litter.</title>
        <authorList>
            <person name="Swiecimska M."/>
            <person name="Golinska P."/>
            <person name="Sangal V."/>
            <person name="Wachnowicz B."/>
            <person name="Goodfellow M."/>
        </authorList>
    </citation>
    <scope>NUCLEOTIDE SEQUENCE</scope>
    <source>
        <strain evidence="3">SL13</strain>
        <strain evidence="2 4">SL54</strain>
    </source>
</reference>
<dbReference type="GO" id="GO:0008999">
    <property type="term" value="F:protein-N-terminal-alanine acetyltransferase activity"/>
    <property type="evidence" value="ECO:0007669"/>
    <property type="project" value="TreeGrafter"/>
</dbReference>
<dbReference type="EMBL" id="JAAGKO020000045">
    <property type="protein sequence ID" value="MDI5966120.1"/>
    <property type="molecule type" value="Genomic_DNA"/>
</dbReference>